<dbReference type="InterPro" id="IPR009057">
    <property type="entry name" value="Homeodomain-like_sf"/>
</dbReference>
<evidence type="ECO:0000256" key="1">
    <source>
        <dbReference type="SAM" id="Coils"/>
    </source>
</evidence>
<reference evidence="2 3" key="1">
    <citation type="submission" date="2016-10" db="EMBL/GenBank/DDBJ databases">
        <authorList>
            <person name="de Groot N.N."/>
        </authorList>
    </citation>
    <scope>NUCLEOTIDE SEQUENCE [LARGE SCALE GENOMIC DNA]</scope>
    <source>
        <strain evidence="2 3">DSM 22788</strain>
    </source>
</reference>
<dbReference type="GO" id="GO:0003677">
    <property type="term" value="F:DNA binding"/>
    <property type="evidence" value="ECO:0007669"/>
    <property type="project" value="InterPro"/>
</dbReference>
<dbReference type="GO" id="GO:0006313">
    <property type="term" value="P:DNA transposition"/>
    <property type="evidence" value="ECO:0007669"/>
    <property type="project" value="InterPro"/>
</dbReference>
<gene>
    <name evidence="2" type="ORF">SAMN04488565_2251</name>
</gene>
<feature type="coiled-coil region" evidence="1">
    <location>
        <begin position="76"/>
        <end position="103"/>
    </location>
</feature>
<dbReference type="AlphaFoldDB" id="A0A1H1A151"/>
<evidence type="ECO:0000313" key="2">
    <source>
        <dbReference type="EMBL" id="SDQ33454.1"/>
    </source>
</evidence>
<dbReference type="GO" id="GO:0004803">
    <property type="term" value="F:transposase activity"/>
    <property type="evidence" value="ECO:0007669"/>
    <property type="project" value="InterPro"/>
</dbReference>
<proteinExistence type="predicted"/>
<accession>A0A1H1A151</accession>
<dbReference type="InterPro" id="IPR036388">
    <property type="entry name" value="WH-like_DNA-bd_sf"/>
</dbReference>
<name>A0A1H1A151_9MICO</name>
<dbReference type="RefSeq" id="WP_010157020.1">
    <property type="nucleotide sequence ID" value="NZ_FNKB01000001.1"/>
</dbReference>
<evidence type="ECO:0008006" key="4">
    <source>
        <dbReference type="Google" id="ProtNLM"/>
    </source>
</evidence>
<evidence type="ECO:0000313" key="3">
    <source>
        <dbReference type="Proteomes" id="UP000182690"/>
    </source>
</evidence>
<dbReference type="SUPFAM" id="SSF46689">
    <property type="entry name" value="Homeodomain-like"/>
    <property type="match status" value="1"/>
</dbReference>
<organism evidence="2 3">
    <name type="scientific">Leucobacter chromiiresistens</name>
    <dbReference type="NCBI Taxonomy" id="1079994"/>
    <lineage>
        <taxon>Bacteria</taxon>
        <taxon>Bacillati</taxon>
        <taxon>Actinomycetota</taxon>
        <taxon>Actinomycetes</taxon>
        <taxon>Micrococcales</taxon>
        <taxon>Microbacteriaceae</taxon>
        <taxon>Leucobacter</taxon>
    </lineage>
</organism>
<dbReference type="InterPro" id="IPR002514">
    <property type="entry name" value="Transposase_8"/>
</dbReference>
<dbReference type="Pfam" id="PF01527">
    <property type="entry name" value="HTH_Tnp_1"/>
    <property type="match status" value="1"/>
</dbReference>
<dbReference type="OrthoDB" id="3695494at2"/>
<dbReference type="EMBL" id="FNKB01000001">
    <property type="protein sequence ID" value="SDQ33454.1"/>
    <property type="molecule type" value="Genomic_DNA"/>
</dbReference>
<dbReference type="STRING" id="1079994.SAMN04488565_2251"/>
<keyword evidence="1" id="KW-0175">Coiled coil</keyword>
<dbReference type="Proteomes" id="UP000182690">
    <property type="component" value="Unassembled WGS sequence"/>
</dbReference>
<protein>
    <recommendedName>
        <fullName evidence="4">Transposase</fullName>
    </recommendedName>
</protein>
<dbReference type="Gene3D" id="1.10.10.10">
    <property type="entry name" value="Winged helix-like DNA-binding domain superfamily/Winged helix DNA-binding domain"/>
    <property type="match status" value="1"/>
</dbReference>
<sequence length="117" mass="13472">MAFERKYSDEVRTAAVEEALRRRRAEPRNRSIIREVAEEYSVGYQSLRQWLARFDDGSYDFEGSEESTTGETEPSREELLAQIAVLQQRVDVLEADNRSLTRVVAMFADQVRPTTPA</sequence>